<dbReference type="AlphaFoldDB" id="A0AA39V270"/>
<proteinExistence type="predicted"/>
<organism evidence="1 2">
    <name type="scientific">Armillaria luteobubalina</name>
    <dbReference type="NCBI Taxonomy" id="153913"/>
    <lineage>
        <taxon>Eukaryota</taxon>
        <taxon>Fungi</taxon>
        <taxon>Dikarya</taxon>
        <taxon>Basidiomycota</taxon>
        <taxon>Agaricomycotina</taxon>
        <taxon>Agaricomycetes</taxon>
        <taxon>Agaricomycetidae</taxon>
        <taxon>Agaricales</taxon>
        <taxon>Marasmiineae</taxon>
        <taxon>Physalacriaceae</taxon>
        <taxon>Armillaria</taxon>
    </lineage>
</organism>
<keyword evidence="2" id="KW-1185">Reference proteome</keyword>
<dbReference type="Proteomes" id="UP001175228">
    <property type="component" value="Unassembled WGS sequence"/>
</dbReference>
<evidence type="ECO:0000313" key="1">
    <source>
        <dbReference type="EMBL" id="KAK0502590.1"/>
    </source>
</evidence>
<dbReference type="EMBL" id="JAUEPU010000005">
    <property type="protein sequence ID" value="KAK0502590.1"/>
    <property type="molecule type" value="Genomic_DNA"/>
</dbReference>
<sequence length="77" mass="9078">IYSHTTTTFNYMTYDIWQDQDTINVGKHSEHCDIMVLSNEDTTDEDSNPAHPFWYAQVLGIYHANVFYSVEPTFKPW</sequence>
<protein>
    <submittedName>
        <fullName evidence="1">Uncharacterized protein</fullName>
    </submittedName>
</protein>
<accession>A0AA39V270</accession>
<name>A0AA39V270_9AGAR</name>
<evidence type="ECO:0000313" key="2">
    <source>
        <dbReference type="Proteomes" id="UP001175228"/>
    </source>
</evidence>
<gene>
    <name evidence="1" type="ORF">EDD18DRAFT_1065384</name>
</gene>
<feature type="non-terminal residue" evidence="1">
    <location>
        <position position="1"/>
    </location>
</feature>
<reference evidence="1" key="1">
    <citation type="submission" date="2023-06" db="EMBL/GenBank/DDBJ databases">
        <authorList>
            <consortium name="Lawrence Berkeley National Laboratory"/>
            <person name="Ahrendt S."/>
            <person name="Sahu N."/>
            <person name="Indic B."/>
            <person name="Wong-Bajracharya J."/>
            <person name="Merenyi Z."/>
            <person name="Ke H.-M."/>
            <person name="Monk M."/>
            <person name="Kocsube S."/>
            <person name="Drula E."/>
            <person name="Lipzen A."/>
            <person name="Balint B."/>
            <person name="Henrissat B."/>
            <person name="Andreopoulos B."/>
            <person name="Martin F.M."/>
            <person name="Harder C.B."/>
            <person name="Rigling D."/>
            <person name="Ford K.L."/>
            <person name="Foster G.D."/>
            <person name="Pangilinan J."/>
            <person name="Papanicolaou A."/>
            <person name="Barry K."/>
            <person name="LaButti K."/>
            <person name="Viragh M."/>
            <person name="Koriabine M."/>
            <person name="Yan M."/>
            <person name="Riley R."/>
            <person name="Champramary S."/>
            <person name="Plett K.L."/>
            <person name="Tsai I.J."/>
            <person name="Slot J."/>
            <person name="Sipos G."/>
            <person name="Plett J."/>
            <person name="Nagy L.G."/>
            <person name="Grigoriev I.V."/>
        </authorList>
    </citation>
    <scope>NUCLEOTIDE SEQUENCE</scope>
    <source>
        <strain evidence="1">HWK02</strain>
    </source>
</reference>
<comment type="caution">
    <text evidence="1">The sequence shown here is derived from an EMBL/GenBank/DDBJ whole genome shotgun (WGS) entry which is preliminary data.</text>
</comment>